<name>A0ABR2ZP49_9AGAR</name>
<accession>A0ABR2ZP49</accession>
<organism evidence="1 2">
    <name type="scientific">Marasmius tenuissimus</name>
    <dbReference type="NCBI Taxonomy" id="585030"/>
    <lineage>
        <taxon>Eukaryota</taxon>
        <taxon>Fungi</taxon>
        <taxon>Dikarya</taxon>
        <taxon>Basidiomycota</taxon>
        <taxon>Agaricomycotina</taxon>
        <taxon>Agaricomycetes</taxon>
        <taxon>Agaricomycetidae</taxon>
        <taxon>Agaricales</taxon>
        <taxon>Marasmiineae</taxon>
        <taxon>Marasmiaceae</taxon>
        <taxon>Marasmius</taxon>
    </lineage>
</organism>
<dbReference type="EMBL" id="JBBXMP010000081">
    <property type="protein sequence ID" value="KAL0063441.1"/>
    <property type="molecule type" value="Genomic_DNA"/>
</dbReference>
<keyword evidence="2" id="KW-1185">Reference proteome</keyword>
<dbReference type="Proteomes" id="UP001437256">
    <property type="component" value="Unassembled WGS sequence"/>
</dbReference>
<comment type="caution">
    <text evidence="1">The sequence shown here is derived from an EMBL/GenBank/DDBJ whole genome shotgun (WGS) entry which is preliminary data.</text>
</comment>
<sequence>MAASLAVLLITKPDVVRRRQAPGPGSVQADVFAGVNGAVPSADVGCRAAAVNYGSAGAAVVEWREVADKCEVSTGIFEGSDDLLHHLYVDLKAIDAA</sequence>
<proteinExistence type="predicted"/>
<evidence type="ECO:0000313" key="2">
    <source>
        <dbReference type="Proteomes" id="UP001437256"/>
    </source>
</evidence>
<evidence type="ECO:0000313" key="1">
    <source>
        <dbReference type="EMBL" id="KAL0063441.1"/>
    </source>
</evidence>
<protein>
    <submittedName>
        <fullName evidence="1">Uncharacterized protein</fullName>
    </submittedName>
</protein>
<reference evidence="1 2" key="1">
    <citation type="submission" date="2024-05" db="EMBL/GenBank/DDBJ databases">
        <title>A draft genome resource for the thread blight pathogen Marasmius tenuissimus strain MS-2.</title>
        <authorList>
            <person name="Yulfo-Soto G.E."/>
            <person name="Baruah I.K."/>
            <person name="Amoako-Attah I."/>
            <person name="Bukari Y."/>
            <person name="Meinhardt L.W."/>
            <person name="Bailey B.A."/>
            <person name="Cohen S.P."/>
        </authorList>
    </citation>
    <scope>NUCLEOTIDE SEQUENCE [LARGE SCALE GENOMIC DNA]</scope>
    <source>
        <strain evidence="1 2">MS-2</strain>
    </source>
</reference>
<gene>
    <name evidence="1" type="ORF">AAF712_009645</name>
</gene>